<protein>
    <submittedName>
        <fullName evidence="2">Uncharacterized protein</fullName>
    </submittedName>
</protein>
<proteinExistence type="predicted"/>
<name>A0A7X0HKR6_9ACTN</name>
<dbReference type="SUPFAM" id="SSF51735">
    <property type="entry name" value="NAD(P)-binding Rossmann-fold domains"/>
    <property type="match status" value="1"/>
</dbReference>
<feature type="region of interest" description="Disordered" evidence="1">
    <location>
        <begin position="103"/>
        <end position="221"/>
    </location>
</feature>
<evidence type="ECO:0000313" key="2">
    <source>
        <dbReference type="EMBL" id="MBB6439479.1"/>
    </source>
</evidence>
<evidence type="ECO:0000313" key="3">
    <source>
        <dbReference type="Proteomes" id="UP000540423"/>
    </source>
</evidence>
<keyword evidence="3" id="KW-1185">Reference proteome</keyword>
<dbReference type="Gene3D" id="3.40.50.720">
    <property type="entry name" value="NAD(P)-binding Rossmann-like Domain"/>
    <property type="match status" value="1"/>
</dbReference>
<dbReference type="Proteomes" id="UP000540423">
    <property type="component" value="Unassembled WGS sequence"/>
</dbReference>
<reference evidence="2 3" key="1">
    <citation type="submission" date="2020-08" db="EMBL/GenBank/DDBJ databases">
        <title>Genomic Encyclopedia of Type Strains, Phase IV (KMG-IV): sequencing the most valuable type-strain genomes for metagenomic binning, comparative biology and taxonomic classification.</title>
        <authorList>
            <person name="Goeker M."/>
        </authorList>
    </citation>
    <scope>NUCLEOTIDE SEQUENCE [LARGE SCALE GENOMIC DNA]</scope>
    <source>
        <strain evidence="2 3">DSM 40141</strain>
    </source>
</reference>
<sequence length="221" mass="24163">MSWDWDTAMSHSVAGETTWDARGNGSYGTRAAKSRASRPMAAQVQNCMDRVASRYGGIDVACNDAGVGSGKLPHEMGVEEWDHVQATPARGVFLRPTPRKAHAQYPATPRKAHAQYSGSRPTTSLYDRCVDHRGRRKRIGPEKDPAERSLRVGPWSQQRFTEPPRRPAATPADVPGGFPSNRRATAGLGTSREYARATRGKVFPTTAEPRSHSPPCSWATP</sequence>
<evidence type="ECO:0000256" key="1">
    <source>
        <dbReference type="SAM" id="MobiDB-lite"/>
    </source>
</evidence>
<dbReference type="EMBL" id="JACHEM010000022">
    <property type="protein sequence ID" value="MBB6439479.1"/>
    <property type="molecule type" value="Genomic_DNA"/>
</dbReference>
<dbReference type="InterPro" id="IPR036291">
    <property type="entry name" value="NAD(P)-bd_dom_sf"/>
</dbReference>
<gene>
    <name evidence="2" type="ORF">HNQ79_005991</name>
</gene>
<organism evidence="2 3">
    <name type="scientific">Streptomyces candidus</name>
    <dbReference type="NCBI Taxonomy" id="67283"/>
    <lineage>
        <taxon>Bacteria</taxon>
        <taxon>Bacillati</taxon>
        <taxon>Actinomycetota</taxon>
        <taxon>Actinomycetes</taxon>
        <taxon>Kitasatosporales</taxon>
        <taxon>Streptomycetaceae</taxon>
        <taxon>Streptomyces</taxon>
    </lineage>
</organism>
<accession>A0A7X0HKR6</accession>
<comment type="caution">
    <text evidence="2">The sequence shown here is derived from an EMBL/GenBank/DDBJ whole genome shotgun (WGS) entry which is preliminary data.</text>
</comment>
<dbReference type="AlphaFoldDB" id="A0A7X0HKR6"/>
<feature type="compositionally biased region" description="Polar residues" evidence="1">
    <location>
        <begin position="116"/>
        <end position="125"/>
    </location>
</feature>
<feature type="region of interest" description="Disordered" evidence="1">
    <location>
        <begin position="16"/>
        <end position="39"/>
    </location>
</feature>
<feature type="compositionally biased region" description="Basic and acidic residues" evidence="1">
    <location>
        <begin position="139"/>
        <end position="150"/>
    </location>
</feature>